<gene>
    <name evidence="2" type="ORF">P280DRAFT_421405</name>
</gene>
<sequence length="313" mass="33392">MGPQPSWLDTTLLKSGTVLALNEAWATPDSAGLYALKKGADGLSIKSYLPVLGGPVSSQFYNNNTAVAIAHYSGGHGPGAGQTTSHVHHSILDPTGKYLVFPDLGLDAIHVFCIDPTTGKLTAHDDIKDATGSGPRHGVFWKSGKDTYFFLVHEINNKITSFKVEYLAKGGLGFTKVDEQSTYGPKDEPFGAAGEIQISPDQKFILASNRNVTLSNIPNPDPSNSTQIASDSIATFQPQADGKLKFVELAPSGGKFPRHFSLNKDGSLVAVGNQNSFSVDIYARDVKTGKLGNRVASAYDLPSLPNNVLFIDE</sequence>
<name>A0A6A6S5V9_9PLEO</name>
<evidence type="ECO:0000256" key="1">
    <source>
        <dbReference type="ARBA" id="ARBA00005564"/>
    </source>
</evidence>
<proteinExistence type="inferred from homology"/>
<dbReference type="InterPro" id="IPR050282">
    <property type="entry name" value="Cycloisomerase_2"/>
</dbReference>
<dbReference type="GO" id="GO:0017057">
    <property type="term" value="F:6-phosphogluconolactonase activity"/>
    <property type="evidence" value="ECO:0007669"/>
    <property type="project" value="TreeGrafter"/>
</dbReference>
<dbReference type="EMBL" id="MU006780">
    <property type="protein sequence ID" value="KAF2642980.1"/>
    <property type="molecule type" value="Genomic_DNA"/>
</dbReference>
<dbReference type="Gene3D" id="2.130.10.10">
    <property type="entry name" value="YVTN repeat-like/Quinoprotein amine dehydrogenase"/>
    <property type="match status" value="1"/>
</dbReference>
<dbReference type="PANTHER" id="PTHR30344:SF1">
    <property type="entry name" value="6-PHOSPHOGLUCONOLACTONASE"/>
    <property type="match status" value="1"/>
</dbReference>
<dbReference type="InterPro" id="IPR015943">
    <property type="entry name" value="WD40/YVTN_repeat-like_dom_sf"/>
</dbReference>
<dbReference type="OrthoDB" id="9972196at2759"/>
<protein>
    <submittedName>
        <fullName evidence="2">Putative isomerase YbhE</fullName>
    </submittedName>
</protein>
<dbReference type="GO" id="GO:0016853">
    <property type="term" value="F:isomerase activity"/>
    <property type="evidence" value="ECO:0007669"/>
    <property type="project" value="UniProtKB-KW"/>
</dbReference>
<evidence type="ECO:0000313" key="3">
    <source>
        <dbReference type="Proteomes" id="UP000799753"/>
    </source>
</evidence>
<keyword evidence="3" id="KW-1185">Reference proteome</keyword>
<dbReference type="InterPro" id="IPR011048">
    <property type="entry name" value="Haem_d1_sf"/>
</dbReference>
<evidence type="ECO:0000313" key="2">
    <source>
        <dbReference type="EMBL" id="KAF2642980.1"/>
    </source>
</evidence>
<dbReference type="Pfam" id="PF10282">
    <property type="entry name" value="Lactonase"/>
    <property type="match status" value="1"/>
</dbReference>
<accession>A0A6A6S5V9</accession>
<organism evidence="2 3">
    <name type="scientific">Massarina eburnea CBS 473.64</name>
    <dbReference type="NCBI Taxonomy" id="1395130"/>
    <lineage>
        <taxon>Eukaryota</taxon>
        <taxon>Fungi</taxon>
        <taxon>Dikarya</taxon>
        <taxon>Ascomycota</taxon>
        <taxon>Pezizomycotina</taxon>
        <taxon>Dothideomycetes</taxon>
        <taxon>Pleosporomycetidae</taxon>
        <taxon>Pleosporales</taxon>
        <taxon>Massarineae</taxon>
        <taxon>Massarinaceae</taxon>
        <taxon>Massarina</taxon>
    </lineage>
</organism>
<dbReference type="InterPro" id="IPR019405">
    <property type="entry name" value="Lactonase_7-beta_prop"/>
</dbReference>
<reference evidence="2" key="1">
    <citation type="journal article" date="2020" name="Stud. Mycol.">
        <title>101 Dothideomycetes genomes: a test case for predicting lifestyles and emergence of pathogens.</title>
        <authorList>
            <person name="Haridas S."/>
            <person name="Albert R."/>
            <person name="Binder M."/>
            <person name="Bloem J."/>
            <person name="Labutti K."/>
            <person name="Salamov A."/>
            <person name="Andreopoulos B."/>
            <person name="Baker S."/>
            <person name="Barry K."/>
            <person name="Bills G."/>
            <person name="Bluhm B."/>
            <person name="Cannon C."/>
            <person name="Castanera R."/>
            <person name="Culley D."/>
            <person name="Daum C."/>
            <person name="Ezra D."/>
            <person name="Gonzalez J."/>
            <person name="Henrissat B."/>
            <person name="Kuo A."/>
            <person name="Liang C."/>
            <person name="Lipzen A."/>
            <person name="Lutzoni F."/>
            <person name="Magnuson J."/>
            <person name="Mondo S."/>
            <person name="Nolan M."/>
            <person name="Ohm R."/>
            <person name="Pangilinan J."/>
            <person name="Park H.-J."/>
            <person name="Ramirez L."/>
            <person name="Alfaro M."/>
            <person name="Sun H."/>
            <person name="Tritt A."/>
            <person name="Yoshinaga Y."/>
            <person name="Zwiers L.-H."/>
            <person name="Turgeon B."/>
            <person name="Goodwin S."/>
            <person name="Spatafora J."/>
            <person name="Crous P."/>
            <person name="Grigoriev I."/>
        </authorList>
    </citation>
    <scope>NUCLEOTIDE SEQUENCE</scope>
    <source>
        <strain evidence="2">CBS 473.64</strain>
    </source>
</reference>
<dbReference type="Proteomes" id="UP000799753">
    <property type="component" value="Unassembled WGS sequence"/>
</dbReference>
<keyword evidence="2" id="KW-0413">Isomerase</keyword>
<dbReference type="SUPFAM" id="SSF51004">
    <property type="entry name" value="C-terminal (heme d1) domain of cytochrome cd1-nitrite reductase"/>
    <property type="match status" value="1"/>
</dbReference>
<dbReference type="PANTHER" id="PTHR30344">
    <property type="entry name" value="6-PHOSPHOGLUCONOLACTONASE-RELATED"/>
    <property type="match status" value="1"/>
</dbReference>
<comment type="similarity">
    <text evidence="1">Belongs to the cycloisomerase 2 family.</text>
</comment>
<dbReference type="AlphaFoldDB" id="A0A6A6S5V9"/>